<keyword evidence="3" id="KW-1185">Reference proteome</keyword>
<evidence type="ECO:0000313" key="3">
    <source>
        <dbReference type="Proteomes" id="UP001153069"/>
    </source>
</evidence>
<name>A0A9N8E4Y3_9STRA</name>
<evidence type="ECO:0000256" key="1">
    <source>
        <dbReference type="SAM" id="MobiDB-lite"/>
    </source>
</evidence>
<feature type="region of interest" description="Disordered" evidence="1">
    <location>
        <begin position="1"/>
        <end position="31"/>
    </location>
</feature>
<accession>A0A9N8E4Y3</accession>
<protein>
    <submittedName>
        <fullName evidence="2">Uncharacterized protein</fullName>
    </submittedName>
</protein>
<dbReference type="AlphaFoldDB" id="A0A9N8E4Y3"/>
<dbReference type="Proteomes" id="UP001153069">
    <property type="component" value="Unassembled WGS sequence"/>
</dbReference>
<dbReference type="EMBL" id="CAICTM010000622">
    <property type="protein sequence ID" value="CAB9513954.1"/>
    <property type="molecule type" value="Genomic_DNA"/>
</dbReference>
<gene>
    <name evidence="2" type="ORF">SEMRO_623_G177171.1</name>
</gene>
<proteinExistence type="predicted"/>
<sequence>MGTSPRSWTITDASAEKQGVPRGGSADGETGAAAVGVMTGAADGAPVGLPVGDEHVIAQSPEAPTPVAAIPAPSSKARVKPEPSNVVMDAVAVAAQPRSLVPDSMVIEVEVTMVVLLEVMPPVPLHDETNEENRLVNLA</sequence>
<reference evidence="2" key="1">
    <citation type="submission" date="2020-06" db="EMBL/GenBank/DDBJ databases">
        <authorList>
            <consortium name="Plant Systems Biology data submission"/>
        </authorList>
    </citation>
    <scope>NUCLEOTIDE SEQUENCE</scope>
    <source>
        <strain evidence="2">D6</strain>
    </source>
</reference>
<feature type="compositionally biased region" description="Polar residues" evidence="1">
    <location>
        <begin position="1"/>
        <end position="12"/>
    </location>
</feature>
<organism evidence="2 3">
    <name type="scientific">Seminavis robusta</name>
    <dbReference type="NCBI Taxonomy" id="568900"/>
    <lineage>
        <taxon>Eukaryota</taxon>
        <taxon>Sar</taxon>
        <taxon>Stramenopiles</taxon>
        <taxon>Ochrophyta</taxon>
        <taxon>Bacillariophyta</taxon>
        <taxon>Bacillariophyceae</taxon>
        <taxon>Bacillariophycidae</taxon>
        <taxon>Naviculales</taxon>
        <taxon>Naviculaceae</taxon>
        <taxon>Seminavis</taxon>
    </lineage>
</organism>
<evidence type="ECO:0000313" key="2">
    <source>
        <dbReference type="EMBL" id="CAB9513954.1"/>
    </source>
</evidence>
<feature type="region of interest" description="Disordered" evidence="1">
    <location>
        <begin position="62"/>
        <end position="81"/>
    </location>
</feature>
<comment type="caution">
    <text evidence="2">The sequence shown here is derived from an EMBL/GenBank/DDBJ whole genome shotgun (WGS) entry which is preliminary data.</text>
</comment>